<proteinExistence type="predicted"/>
<dbReference type="Proteomes" id="UP000499080">
    <property type="component" value="Unassembled WGS sequence"/>
</dbReference>
<protein>
    <submittedName>
        <fullName evidence="2">Uncharacterized protein</fullName>
    </submittedName>
</protein>
<dbReference type="AlphaFoldDB" id="A0A4Y2QKK3"/>
<sequence>MDTDAPIMEPIDDTNVCANLRKQASQTKELANRINAVSRSDIYFSHHPTTHQGLLKNMGLWQQDLEKMKKQVSELCCPVVNCAFHNPNSNKNQVKRSLSETSDEINDSKIQSKTTKNINEKPFIVPQKGILPKQLFNQIS</sequence>
<keyword evidence="3" id="KW-1185">Reference proteome</keyword>
<evidence type="ECO:0000313" key="3">
    <source>
        <dbReference type="Proteomes" id="UP000499080"/>
    </source>
</evidence>
<dbReference type="EMBL" id="BGPR01014115">
    <property type="protein sequence ID" value="GBN63796.1"/>
    <property type="molecule type" value="Genomic_DNA"/>
</dbReference>
<evidence type="ECO:0000313" key="2">
    <source>
        <dbReference type="EMBL" id="GBN63796.1"/>
    </source>
</evidence>
<feature type="region of interest" description="Disordered" evidence="1">
    <location>
        <begin position="88"/>
        <end position="108"/>
    </location>
</feature>
<feature type="compositionally biased region" description="Polar residues" evidence="1">
    <location>
        <begin position="88"/>
        <end position="100"/>
    </location>
</feature>
<reference evidence="2 3" key="1">
    <citation type="journal article" date="2019" name="Sci. Rep.">
        <title>Orb-weaving spider Araneus ventricosus genome elucidates the spidroin gene catalogue.</title>
        <authorList>
            <person name="Kono N."/>
            <person name="Nakamura H."/>
            <person name="Ohtoshi R."/>
            <person name="Moran D.A.P."/>
            <person name="Shinohara A."/>
            <person name="Yoshida Y."/>
            <person name="Fujiwara M."/>
            <person name="Mori M."/>
            <person name="Tomita M."/>
            <person name="Arakawa K."/>
        </authorList>
    </citation>
    <scope>NUCLEOTIDE SEQUENCE [LARGE SCALE GENOMIC DNA]</scope>
</reference>
<organism evidence="2 3">
    <name type="scientific">Araneus ventricosus</name>
    <name type="common">Orbweaver spider</name>
    <name type="synonym">Epeira ventricosa</name>
    <dbReference type="NCBI Taxonomy" id="182803"/>
    <lineage>
        <taxon>Eukaryota</taxon>
        <taxon>Metazoa</taxon>
        <taxon>Ecdysozoa</taxon>
        <taxon>Arthropoda</taxon>
        <taxon>Chelicerata</taxon>
        <taxon>Arachnida</taxon>
        <taxon>Araneae</taxon>
        <taxon>Araneomorphae</taxon>
        <taxon>Entelegynae</taxon>
        <taxon>Araneoidea</taxon>
        <taxon>Araneidae</taxon>
        <taxon>Araneus</taxon>
    </lineage>
</organism>
<gene>
    <name evidence="2" type="ORF">AVEN_70410_1</name>
</gene>
<name>A0A4Y2QKK3_ARAVE</name>
<evidence type="ECO:0000256" key="1">
    <source>
        <dbReference type="SAM" id="MobiDB-lite"/>
    </source>
</evidence>
<accession>A0A4Y2QKK3</accession>
<comment type="caution">
    <text evidence="2">The sequence shown here is derived from an EMBL/GenBank/DDBJ whole genome shotgun (WGS) entry which is preliminary data.</text>
</comment>